<sequence>MIERPDWGAVYAQFDDLRRAIDGFDETQRKMMKITGTAWSQDRLIKAVVGPRGQLIELDIDPKIYRRPDSKALAASVVATVRAAVDDANRRSRELLDEKIPSDMRMNNLGPLNIRKLMETHDSELSREEEDGDESADR</sequence>
<dbReference type="InterPro" id="IPR036894">
    <property type="entry name" value="YbaB-like_sf"/>
</dbReference>
<protein>
    <recommendedName>
        <fullName evidence="4">YbaB/EbfC DNA-binding family protein</fullName>
    </recommendedName>
</protein>
<dbReference type="InterPro" id="IPR004401">
    <property type="entry name" value="YbaB/EbfC"/>
</dbReference>
<dbReference type="Proteomes" id="UP001501570">
    <property type="component" value="Unassembled WGS sequence"/>
</dbReference>
<dbReference type="RefSeq" id="WP_345631589.1">
    <property type="nucleotide sequence ID" value="NZ_BAABJQ010000011.1"/>
</dbReference>
<proteinExistence type="predicted"/>
<evidence type="ECO:0008006" key="4">
    <source>
        <dbReference type="Google" id="ProtNLM"/>
    </source>
</evidence>
<gene>
    <name evidence="2" type="ORF">GCM10023322_39870</name>
</gene>
<dbReference type="Pfam" id="PF02575">
    <property type="entry name" value="YbaB_DNA_bd"/>
    <property type="match status" value="1"/>
</dbReference>
<comment type="caution">
    <text evidence="2">The sequence shown here is derived from an EMBL/GenBank/DDBJ whole genome shotgun (WGS) entry which is preliminary data.</text>
</comment>
<evidence type="ECO:0000313" key="3">
    <source>
        <dbReference type="Proteomes" id="UP001501570"/>
    </source>
</evidence>
<evidence type="ECO:0000256" key="1">
    <source>
        <dbReference type="SAM" id="MobiDB-lite"/>
    </source>
</evidence>
<name>A0ABP9RX48_9ACTN</name>
<keyword evidence="3" id="KW-1185">Reference proteome</keyword>
<dbReference type="EMBL" id="BAABJQ010000011">
    <property type="protein sequence ID" value="GAA5188668.1"/>
    <property type="molecule type" value="Genomic_DNA"/>
</dbReference>
<evidence type="ECO:0000313" key="2">
    <source>
        <dbReference type="EMBL" id="GAA5188668.1"/>
    </source>
</evidence>
<accession>A0ABP9RX48</accession>
<feature type="compositionally biased region" description="Basic and acidic residues" evidence="1">
    <location>
        <begin position="117"/>
        <end position="126"/>
    </location>
</feature>
<feature type="compositionally biased region" description="Acidic residues" evidence="1">
    <location>
        <begin position="127"/>
        <end position="138"/>
    </location>
</feature>
<feature type="region of interest" description="Disordered" evidence="1">
    <location>
        <begin position="117"/>
        <end position="138"/>
    </location>
</feature>
<organism evidence="2 3">
    <name type="scientific">Rugosimonospora acidiphila</name>
    <dbReference type="NCBI Taxonomy" id="556531"/>
    <lineage>
        <taxon>Bacteria</taxon>
        <taxon>Bacillati</taxon>
        <taxon>Actinomycetota</taxon>
        <taxon>Actinomycetes</taxon>
        <taxon>Micromonosporales</taxon>
        <taxon>Micromonosporaceae</taxon>
        <taxon>Rugosimonospora</taxon>
    </lineage>
</organism>
<reference evidence="3" key="1">
    <citation type="journal article" date="2019" name="Int. J. Syst. Evol. Microbiol.">
        <title>The Global Catalogue of Microorganisms (GCM) 10K type strain sequencing project: providing services to taxonomists for standard genome sequencing and annotation.</title>
        <authorList>
            <consortium name="The Broad Institute Genomics Platform"/>
            <consortium name="The Broad Institute Genome Sequencing Center for Infectious Disease"/>
            <person name="Wu L."/>
            <person name="Ma J."/>
        </authorList>
    </citation>
    <scope>NUCLEOTIDE SEQUENCE [LARGE SCALE GENOMIC DNA]</scope>
    <source>
        <strain evidence="3">JCM 18304</strain>
    </source>
</reference>
<dbReference type="SUPFAM" id="SSF82607">
    <property type="entry name" value="YbaB-like"/>
    <property type="match status" value="1"/>
</dbReference>
<dbReference type="Gene3D" id="3.30.1310.10">
    <property type="entry name" value="Nucleoid-associated protein YbaB-like domain"/>
    <property type="match status" value="1"/>
</dbReference>